<reference evidence="3" key="1">
    <citation type="journal article" date="2014" name="Int. J. Syst. Evol. Microbiol.">
        <title>Complete genome sequence of Corynebacterium casei LMG S-19264T (=DSM 44701T), isolated from a smear-ripened cheese.</title>
        <authorList>
            <consortium name="US DOE Joint Genome Institute (JGI-PGF)"/>
            <person name="Walter F."/>
            <person name="Albersmeier A."/>
            <person name="Kalinowski J."/>
            <person name="Ruckert C."/>
        </authorList>
    </citation>
    <scope>NUCLEOTIDE SEQUENCE</scope>
    <source>
        <strain evidence="3">KCTC 12113</strain>
    </source>
</reference>
<dbReference type="PANTHER" id="PTHR43022:SF1">
    <property type="entry name" value="PROTEIN SMF"/>
    <property type="match status" value="1"/>
</dbReference>
<comment type="similarity">
    <text evidence="1">Belongs to the DprA/Smf family.</text>
</comment>
<dbReference type="PANTHER" id="PTHR43022">
    <property type="entry name" value="PROTEIN SMF"/>
    <property type="match status" value="1"/>
</dbReference>
<gene>
    <name evidence="3" type="ORF">GCM10007383_37820</name>
</gene>
<dbReference type="Proteomes" id="UP000634668">
    <property type="component" value="Unassembled WGS sequence"/>
</dbReference>
<evidence type="ECO:0000313" key="3">
    <source>
        <dbReference type="EMBL" id="GGW50410.1"/>
    </source>
</evidence>
<comment type="caution">
    <text evidence="3">The sequence shown here is derived from an EMBL/GenBank/DDBJ whole genome shotgun (WGS) entry which is preliminary data.</text>
</comment>
<evidence type="ECO:0000259" key="2">
    <source>
        <dbReference type="Pfam" id="PF02481"/>
    </source>
</evidence>
<proteinExistence type="inferred from homology"/>
<feature type="domain" description="Smf/DprA SLOG" evidence="2">
    <location>
        <begin position="5"/>
        <end position="203"/>
    </location>
</feature>
<dbReference type="Gene3D" id="3.40.50.450">
    <property type="match status" value="1"/>
</dbReference>
<organism evidence="3 4">
    <name type="scientific">Arenibacter certesii</name>
    <dbReference type="NCBI Taxonomy" id="228955"/>
    <lineage>
        <taxon>Bacteria</taxon>
        <taxon>Pseudomonadati</taxon>
        <taxon>Bacteroidota</taxon>
        <taxon>Flavobacteriia</taxon>
        <taxon>Flavobacteriales</taxon>
        <taxon>Flavobacteriaceae</taxon>
        <taxon>Arenibacter</taxon>
    </lineage>
</organism>
<sequence>MDIENYIDSLTDIERKHAPKSFFLAGDKRLLFQKRRVSVVGSRNATSEGLRRAQIVTKALVKHDIIVVSGLARGIDTIAHKTAIELRGHTIAVLGTHLDKAYPRQNLDLLELIKEKHLAVSQFPKGYPIQPKNFPMRNRTMALISDATIIIEAGEKSGIRYQGWEALRLGREVYLLENVANDPCLTWAKEMMDYGAQLLSRENIDMVFSDIPYLTSKYQDAF</sequence>
<name>A0A918MQD2_9FLAO</name>
<protein>
    <recommendedName>
        <fullName evidence="2">Smf/DprA SLOG domain-containing protein</fullName>
    </recommendedName>
</protein>
<dbReference type="SUPFAM" id="SSF102405">
    <property type="entry name" value="MCP/YpsA-like"/>
    <property type="match status" value="1"/>
</dbReference>
<dbReference type="InterPro" id="IPR057666">
    <property type="entry name" value="DrpA_SLOG"/>
</dbReference>
<keyword evidence="4" id="KW-1185">Reference proteome</keyword>
<dbReference type="InterPro" id="IPR003488">
    <property type="entry name" value="DprA"/>
</dbReference>
<evidence type="ECO:0000256" key="1">
    <source>
        <dbReference type="ARBA" id="ARBA00006525"/>
    </source>
</evidence>
<dbReference type="AlphaFoldDB" id="A0A918MQD2"/>
<reference evidence="3" key="2">
    <citation type="submission" date="2020-09" db="EMBL/GenBank/DDBJ databases">
        <authorList>
            <person name="Sun Q."/>
            <person name="Kim S."/>
        </authorList>
    </citation>
    <scope>NUCLEOTIDE SEQUENCE</scope>
    <source>
        <strain evidence="3">KCTC 12113</strain>
    </source>
</reference>
<dbReference type="EMBL" id="BMWP01000044">
    <property type="protein sequence ID" value="GGW50410.1"/>
    <property type="molecule type" value="Genomic_DNA"/>
</dbReference>
<dbReference type="GO" id="GO:0009294">
    <property type="term" value="P:DNA-mediated transformation"/>
    <property type="evidence" value="ECO:0007669"/>
    <property type="project" value="InterPro"/>
</dbReference>
<evidence type="ECO:0000313" key="4">
    <source>
        <dbReference type="Proteomes" id="UP000634668"/>
    </source>
</evidence>
<dbReference type="RefSeq" id="WP_051315748.1">
    <property type="nucleotide sequence ID" value="NZ_BMWP01000044.1"/>
</dbReference>
<dbReference type="Pfam" id="PF02481">
    <property type="entry name" value="DNA_processg_A"/>
    <property type="match status" value="1"/>
</dbReference>
<accession>A0A918MQD2</accession>